<name>A0ABU8ZL68_9BIFI</name>
<gene>
    <name evidence="2" type="ORF">V8P97_00500</name>
</gene>
<feature type="region of interest" description="Disordered" evidence="1">
    <location>
        <begin position="1"/>
        <end position="25"/>
    </location>
</feature>
<reference evidence="2 3" key="1">
    <citation type="submission" date="2024-02" db="EMBL/GenBank/DDBJ databases">
        <title>Bifidobacterium honeyensis sp. nov., isolated from the comb honey.</title>
        <authorList>
            <person name="Liu W."/>
            <person name="Li Y."/>
        </authorList>
    </citation>
    <scope>NUCLEOTIDE SEQUENCE [LARGE SCALE GENOMIC DNA]</scope>
    <source>
        <strain evidence="2 3">IMAU50988</strain>
    </source>
</reference>
<dbReference type="RefSeq" id="WP_340468511.1">
    <property type="nucleotide sequence ID" value="NZ_JBANBB010000001.1"/>
</dbReference>
<feature type="compositionally biased region" description="Basic and acidic residues" evidence="1">
    <location>
        <begin position="1"/>
        <end position="10"/>
    </location>
</feature>
<evidence type="ECO:0008006" key="4">
    <source>
        <dbReference type="Google" id="ProtNLM"/>
    </source>
</evidence>
<dbReference type="EMBL" id="JBANBB010000001">
    <property type="protein sequence ID" value="MEK0305963.1"/>
    <property type="molecule type" value="Genomic_DNA"/>
</dbReference>
<dbReference type="Proteomes" id="UP001373159">
    <property type="component" value="Unassembled WGS sequence"/>
</dbReference>
<protein>
    <recommendedName>
        <fullName evidence="4">DUF4145 domain-containing protein</fullName>
    </recommendedName>
</protein>
<proteinExistence type="predicted"/>
<organism evidence="2 3">
    <name type="scientific">Bifidobacterium favimelis</name>
    <dbReference type="NCBI Taxonomy" id="3122979"/>
    <lineage>
        <taxon>Bacteria</taxon>
        <taxon>Bacillati</taxon>
        <taxon>Actinomycetota</taxon>
        <taxon>Actinomycetes</taxon>
        <taxon>Bifidobacteriales</taxon>
        <taxon>Bifidobacteriaceae</taxon>
        <taxon>Bifidobacterium</taxon>
    </lineage>
</organism>
<comment type="caution">
    <text evidence="2">The sequence shown here is derived from an EMBL/GenBank/DDBJ whole genome shotgun (WGS) entry which is preliminary data.</text>
</comment>
<evidence type="ECO:0000313" key="3">
    <source>
        <dbReference type="Proteomes" id="UP001373159"/>
    </source>
</evidence>
<accession>A0ABU8ZL68</accession>
<keyword evidence="3" id="KW-1185">Reference proteome</keyword>
<evidence type="ECO:0000256" key="1">
    <source>
        <dbReference type="SAM" id="MobiDB-lite"/>
    </source>
</evidence>
<evidence type="ECO:0000313" key="2">
    <source>
        <dbReference type="EMBL" id="MEK0305963.1"/>
    </source>
</evidence>
<sequence>MEHDSNDHQVEGFLGKSPMKPGTSRKIKAGKVGRNYYCPHCRSNRTFTSIEELTCLFENEHLVSIDTFLSCPTCPPNAPTNVEAWFLIGCRDTVLSASPTVYLLQCSERLTGGICYPRESRKEFADLLEKADRAYSNQLGAGAVIYLRKIFEKVTFQTATACGIKITNQKNKRIPFRNTLEKVNKQHPIIPEEFSRNGYRLFSDLSDVIHGDFDENVALTKYESFRRLVCGVLDNISNSKELSQAVTRLGWDDNKVAHISGGPGNYA</sequence>